<evidence type="ECO:0000313" key="3">
    <source>
        <dbReference type="Proteomes" id="UP000597668"/>
    </source>
</evidence>
<keyword evidence="1" id="KW-1133">Transmembrane helix</keyword>
<evidence type="ECO:0000256" key="1">
    <source>
        <dbReference type="SAM" id="Phobius"/>
    </source>
</evidence>
<dbReference type="RefSeq" id="WP_186487193.1">
    <property type="nucleotide sequence ID" value="NZ_JACOGI010000001.1"/>
</dbReference>
<gene>
    <name evidence="2" type="ORF">H8K20_00815</name>
</gene>
<keyword evidence="1" id="KW-0472">Membrane</keyword>
<comment type="caution">
    <text evidence="2">The sequence shown here is derived from an EMBL/GenBank/DDBJ whole genome shotgun (WGS) entry which is preliminary data.</text>
</comment>
<feature type="transmembrane region" description="Helical" evidence="1">
    <location>
        <begin position="162"/>
        <end position="189"/>
    </location>
</feature>
<name>A0A8J6ILE8_9FIRM</name>
<proteinExistence type="predicted"/>
<protein>
    <submittedName>
        <fullName evidence="2">DUF975 family protein</fullName>
    </submittedName>
</protein>
<dbReference type="InterPro" id="IPR010380">
    <property type="entry name" value="DUF975"/>
</dbReference>
<feature type="transmembrane region" description="Helical" evidence="1">
    <location>
        <begin position="123"/>
        <end position="150"/>
    </location>
</feature>
<feature type="transmembrane region" description="Helical" evidence="1">
    <location>
        <begin position="226"/>
        <end position="249"/>
    </location>
</feature>
<sequence>MRQQLKRDSKKILRHQIGKALAIAFMVVAVVLFFWAIERLCAVTLGVLGFESLLAQPHIDLSSRVVQLSLLIILLIAVLRFFVLSPIYMGQVSWYWNAACYPNTPVWEMFSQFSSLRMFGRSLWYTVNIWARCALYTVLFMLPSGLLLFFGYRGYLAASSSWMIAVGSVALMLSVLLFIFTVPLLYCFLRRYFLAKYIVVSHPEVTVRQAFFISVRQMRGHRGEIMMLDLSFFPWFLSCIFIIPILYAVPHYFTVCTLYARCYLYSTDFADYRGNRAAGK</sequence>
<dbReference type="EMBL" id="JACOGI010000001">
    <property type="protein sequence ID" value="MBC3514932.1"/>
    <property type="molecule type" value="Genomic_DNA"/>
</dbReference>
<accession>A0A8J6ILE8</accession>
<keyword evidence="3" id="KW-1185">Reference proteome</keyword>
<evidence type="ECO:0000313" key="2">
    <source>
        <dbReference type="EMBL" id="MBC3514932.1"/>
    </source>
</evidence>
<reference evidence="2" key="1">
    <citation type="submission" date="2020-08" db="EMBL/GenBank/DDBJ databases">
        <authorList>
            <person name="Liu C."/>
            <person name="Sun Q."/>
        </authorList>
    </citation>
    <scope>NUCLEOTIDE SEQUENCE</scope>
    <source>
        <strain evidence="2">NSJ-65</strain>
    </source>
</reference>
<dbReference type="PANTHER" id="PTHR40076">
    <property type="entry name" value="MEMBRANE PROTEIN-RELATED"/>
    <property type="match status" value="1"/>
</dbReference>
<dbReference type="PANTHER" id="PTHR40076:SF1">
    <property type="entry name" value="MEMBRANE PROTEIN"/>
    <property type="match status" value="1"/>
</dbReference>
<dbReference type="Proteomes" id="UP000597668">
    <property type="component" value="Unassembled WGS sequence"/>
</dbReference>
<organism evidence="2 3">
    <name type="scientific">Neobittarella massiliensis</name>
    <name type="common">ex Bilen et al. 2018</name>
    <dbReference type="NCBI Taxonomy" id="2041842"/>
    <lineage>
        <taxon>Bacteria</taxon>
        <taxon>Bacillati</taxon>
        <taxon>Bacillota</taxon>
        <taxon>Clostridia</taxon>
        <taxon>Eubacteriales</taxon>
        <taxon>Oscillospiraceae</taxon>
        <taxon>Neobittarella (ex Bilen et al. 2018)</taxon>
    </lineage>
</organism>
<keyword evidence="1" id="KW-0812">Transmembrane</keyword>
<feature type="transmembrane region" description="Helical" evidence="1">
    <location>
        <begin position="21"/>
        <end position="45"/>
    </location>
</feature>
<dbReference type="AlphaFoldDB" id="A0A8J6ILE8"/>
<feature type="transmembrane region" description="Helical" evidence="1">
    <location>
        <begin position="65"/>
        <end position="83"/>
    </location>
</feature>